<gene>
    <name evidence="3" type="ORF">DFO65_11625</name>
</gene>
<reference evidence="3 4" key="1">
    <citation type="submission" date="2018-06" db="EMBL/GenBank/DDBJ databases">
        <title>Freshwater and sediment microbial communities from various areas in North America, analyzing microbe dynamics in response to fracking.</title>
        <authorList>
            <person name="Lamendella R."/>
        </authorList>
    </citation>
    <scope>NUCLEOTIDE SEQUENCE [LARGE SCALE GENOMIC DNA]</scope>
    <source>
        <strain evidence="3 4">3b_TX</strain>
    </source>
</reference>
<dbReference type="SMART" id="SM00507">
    <property type="entry name" value="HNHc"/>
    <property type="match status" value="1"/>
</dbReference>
<keyword evidence="3" id="KW-0378">Hydrolase</keyword>
<dbReference type="InterPro" id="IPR002711">
    <property type="entry name" value="HNH"/>
</dbReference>
<comment type="caution">
    <text evidence="3">The sequence shown here is derived from an EMBL/GenBank/DDBJ whole genome shotgun (WGS) entry which is preliminary data.</text>
</comment>
<evidence type="ECO:0000259" key="2">
    <source>
        <dbReference type="SMART" id="SM00507"/>
    </source>
</evidence>
<dbReference type="RefSeq" id="WP_113905514.1">
    <property type="nucleotide sequence ID" value="NZ_QNSB01000016.1"/>
</dbReference>
<dbReference type="Pfam" id="PF01844">
    <property type="entry name" value="HNH"/>
    <property type="match status" value="1"/>
</dbReference>
<evidence type="ECO:0000313" key="4">
    <source>
        <dbReference type="Proteomes" id="UP000253509"/>
    </source>
</evidence>
<dbReference type="Proteomes" id="UP000253509">
    <property type="component" value="Unassembled WGS sequence"/>
</dbReference>
<evidence type="ECO:0000313" key="3">
    <source>
        <dbReference type="EMBL" id="RBP68655.1"/>
    </source>
</evidence>
<dbReference type="GO" id="GO:0003676">
    <property type="term" value="F:nucleic acid binding"/>
    <property type="evidence" value="ECO:0007669"/>
    <property type="project" value="InterPro"/>
</dbReference>
<dbReference type="CDD" id="cd00085">
    <property type="entry name" value="HNHc"/>
    <property type="match status" value="1"/>
</dbReference>
<proteinExistence type="predicted"/>
<evidence type="ECO:0000256" key="1">
    <source>
        <dbReference type="SAM" id="MobiDB-lite"/>
    </source>
</evidence>
<dbReference type="GO" id="GO:0008270">
    <property type="term" value="F:zinc ion binding"/>
    <property type="evidence" value="ECO:0007669"/>
    <property type="project" value="InterPro"/>
</dbReference>
<keyword evidence="4" id="KW-1185">Reference proteome</keyword>
<accession>A0A366ICM8</accession>
<dbReference type="Gene3D" id="1.10.30.50">
    <property type="match status" value="1"/>
</dbReference>
<feature type="domain" description="HNH nuclease" evidence="2">
    <location>
        <begin position="479"/>
        <end position="536"/>
    </location>
</feature>
<name>A0A366ICM8_9MICO</name>
<organism evidence="3 4">
    <name type="scientific">Brevibacterium celere</name>
    <dbReference type="NCBI Taxonomy" id="225845"/>
    <lineage>
        <taxon>Bacteria</taxon>
        <taxon>Bacillati</taxon>
        <taxon>Actinomycetota</taxon>
        <taxon>Actinomycetes</taxon>
        <taxon>Micrococcales</taxon>
        <taxon>Brevibacteriaceae</taxon>
        <taxon>Brevibacterium</taxon>
    </lineage>
</organism>
<feature type="region of interest" description="Disordered" evidence="1">
    <location>
        <begin position="588"/>
        <end position="673"/>
    </location>
</feature>
<keyword evidence="3" id="KW-0255">Endonuclease</keyword>
<feature type="region of interest" description="Disordered" evidence="1">
    <location>
        <begin position="324"/>
        <end position="376"/>
    </location>
</feature>
<keyword evidence="3" id="KW-0540">Nuclease</keyword>
<dbReference type="InterPro" id="IPR003615">
    <property type="entry name" value="HNH_nuc"/>
</dbReference>
<sequence>MNAEADDICEYAALLGATIPATYKHITSAMTLVQGLPKFLQRCRDGDFTMEHVAVVTRRCRDVSFVNLPVLDDYLFDRRADITVETFARSLALKIAALEPAMDTLEKVSARRRVDISTGDDGTAYLTLTGPAPELHAYYRRIEAFARAVYSGSTGSFGDQLKPGDEFDDDRGIGALMFDIATRTRPQLKLRITSHDTTSGQTTSADFPIYDLVSRPDGAPCPNLERLADYIHRTFGADGADAASVDDGAAAATAEVDGSTVAATVDADGGAVAATVDADSGAAVTTAEADGGAVADVTDEDGTRADVADDEGSAVAVLDEVGPGAAVIDGAPGGEAASRPRPTNPESRAGSVRTADTDVDELPMDGGERDELAEAEGPRTCTYQVLLELPTDEYWLSHQASTVITVPCLTLLDGDPDRDVPPDADVCDLAGMLPDGSPLPVEMARRLAGNSRTWTRILTDPATGTPLDAKATTYAIPESVRRTLKAQWMTCTVPGCTRRAETSEIDHIQPFDHDSPAAGGHTRFGNLHSLCKLHHQAKTDRRFSVRMTSPGRLEYMFADGITAEVCPPDNPINVEQVRMLLSRFDTDRTARCSRGTADADEETALRPPENDTPGADCVQGAPRPGERRRSRACPQPSAEDGSPGWAEYVNPFSDPSQGSIKEWFWDSGEPPPF</sequence>
<dbReference type="GO" id="GO:0004519">
    <property type="term" value="F:endonuclease activity"/>
    <property type="evidence" value="ECO:0007669"/>
    <property type="project" value="UniProtKB-KW"/>
</dbReference>
<protein>
    <submittedName>
        <fullName evidence="3">HNH endonuclease</fullName>
    </submittedName>
</protein>
<dbReference type="EMBL" id="QNSB01000016">
    <property type="protein sequence ID" value="RBP68655.1"/>
    <property type="molecule type" value="Genomic_DNA"/>
</dbReference>
<dbReference type="AlphaFoldDB" id="A0A366ICM8"/>